<dbReference type="SUPFAM" id="SSF81891">
    <property type="entry name" value="Poly A polymerase C-terminal region-like"/>
    <property type="match status" value="1"/>
</dbReference>
<protein>
    <submittedName>
        <fullName evidence="2">PolyA polymerase</fullName>
    </submittedName>
</protein>
<accession>A0A2P2KV61</accession>
<name>A0A2P2KV61_RHIMU</name>
<sequence>MVSGNQPVKAITYISDLTLFWTVFSLPSKVELAASEGCHRLCVAYLDAAWCLIQLIGFPSFTDEHRRLALYAALFLPFRKLTYKDDKGRKTSVVNFIFKSSLKQKASDPEAIMKIHESVEKFLMLIPLLTSGEDAQLAEVDRGLEFINAPIISKLRVLTGFLLREIKDFWRVALLVSTMLYPPEVDTTQDFLDEQFQPEKRRDLFMEVEGAIIKLGLDKVWDVKPIVNGKDIMGVLQLKSGGPLVREWQHKLLAWQLAYPKGTAEECLDWMRETHLKRAKIA</sequence>
<dbReference type="EMBL" id="GGEC01029089">
    <property type="protein sequence ID" value="MBX09573.1"/>
    <property type="molecule type" value="Transcribed_RNA"/>
</dbReference>
<evidence type="ECO:0000313" key="2">
    <source>
        <dbReference type="EMBL" id="MBX09573.1"/>
    </source>
</evidence>
<dbReference type="GO" id="GO:0001680">
    <property type="term" value="P:tRNA 3'-terminal CCA addition"/>
    <property type="evidence" value="ECO:0007669"/>
    <property type="project" value="TreeGrafter"/>
</dbReference>
<dbReference type="GO" id="GO:0052929">
    <property type="term" value="F:ATP:3'-cytidine-cytidine-tRNA adenylyltransferase activity"/>
    <property type="evidence" value="ECO:0007669"/>
    <property type="project" value="TreeGrafter"/>
</dbReference>
<organism evidence="2">
    <name type="scientific">Rhizophora mucronata</name>
    <name type="common">Asiatic mangrove</name>
    <dbReference type="NCBI Taxonomy" id="61149"/>
    <lineage>
        <taxon>Eukaryota</taxon>
        <taxon>Viridiplantae</taxon>
        <taxon>Streptophyta</taxon>
        <taxon>Embryophyta</taxon>
        <taxon>Tracheophyta</taxon>
        <taxon>Spermatophyta</taxon>
        <taxon>Magnoliopsida</taxon>
        <taxon>eudicotyledons</taxon>
        <taxon>Gunneridae</taxon>
        <taxon>Pentapetalae</taxon>
        <taxon>rosids</taxon>
        <taxon>fabids</taxon>
        <taxon>Malpighiales</taxon>
        <taxon>Rhizophoraceae</taxon>
        <taxon>Rhizophora</taxon>
    </lineage>
</organism>
<dbReference type="AlphaFoldDB" id="A0A2P2KV61"/>
<dbReference type="PANTHER" id="PTHR13734:SF5">
    <property type="entry name" value="CCA TRNA NUCLEOTIDYLTRANSFERASE, MITOCHONDRIAL"/>
    <property type="match status" value="1"/>
</dbReference>
<keyword evidence="1" id="KW-0694">RNA-binding</keyword>
<dbReference type="GO" id="GO:0052927">
    <property type="term" value="F:CC tRNA cytidylyltransferase activity"/>
    <property type="evidence" value="ECO:0007669"/>
    <property type="project" value="TreeGrafter"/>
</dbReference>
<evidence type="ECO:0000256" key="1">
    <source>
        <dbReference type="ARBA" id="ARBA00022884"/>
    </source>
</evidence>
<dbReference type="GO" id="GO:0003723">
    <property type="term" value="F:RNA binding"/>
    <property type="evidence" value="ECO:0007669"/>
    <property type="project" value="UniProtKB-KW"/>
</dbReference>
<dbReference type="PANTHER" id="PTHR13734">
    <property type="entry name" value="TRNA-NUCLEOTIDYLTRANSFERASE"/>
    <property type="match status" value="1"/>
</dbReference>
<proteinExistence type="predicted"/>
<reference evidence="2" key="1">
    <citation type="submission" date="2018-02" db="EMBL/GenBank/DDBJ databases">
        <title>Rhizophora mucronata_Transcriptome.</title>
        <authorList>
            <person name="Meera S.P."/>
            <person name="Sreeshan A."/>
            <person name="Augustine A."/>
        </authorList>
    </citation>
    <scope>NUCLEOTIDE SEQUENCE</scope>
    <source>
        <tissue evidence="2">Leaf</tissue>
    </source>
</reference>